<evidence type="ECO:0000256" key="1">
    <source>
        <dbReference type="SAM" id="SignalP"/>
    </source>
</evidence>
<keyword evidence="4" id="KW-1185">Reference proteome</keyword>
<proteinExistence type="predicted"/>
<dbReference type="AlphaFoldDB" id="A0A5B0M3I4"/>
<organism evidence="3 5">
    <name type="scientific">Puccinia graminis f. sp. tritici</name>
    <dbReference type="NCBI Taxonomy" id="56615"/>
    <lineage>
        <taxon>Eukaryota</taxon>
        <taxon>Fungi</taxon>
        <taxon>Dikarya</taxon>
        <taxon>Basidiomycota</taxon>
        <taxon>Pucciniomycotina</taxon>
        <taxon>Pucciniomycetes</taxon>
        <taxon>Pucciniales</taxon>
        <taxon>Pucciniaceae</taxon>
        <taxon>Puccinia</taxon>
    </lineage>
</organism>
<evidence type="ECO:0000313" key="5">
    <source>
        <dbReference type="Proteomes" id="UP000325313"/>
    </source>
</evidence>
<evidence type="ECO:0000313" key="3">
    <source>
        <dbReference type="EMBL" id="KAA1071071.1"/>
    </source>
</evidence>
<gene>
    <name evidence="2" type="ORF">PGT21_020051</name>
    <name evidence="3" type="ORF">PGTUg99_010005</name>
</gene>
<feature type="signal peptide" evidence="1">
    <location>
        <begin position="1"/>
        <end position="21"/>
    </location>
</feature>
<name>A0A5B0M3I4_PUCGR</name>
<evidence type="ECO:0000313" key="2">
    <source>
        <dbReference type="EMBL" id="KAA1064949.1"/>
    </source>
</evidence>
<dbReference type="EMBL" id="VDEP01000480">
    <property type="protein sequence ID" value="KAA1071071.1"/>
    <property type="molecule type" value="Genomic_DNA"/>
</dbReference>
<dbReference type="Proteomes" id="UP000324748">
    <property type="component" value="Unassembled WGS sequence"/>
</dbReference>
<reference evidence="4 5" key="1">
    <citation type="submission" date="2019-05" db="EMBL/GenBank/DDBJ databases">
        <title>Emergence of the Ug99 lineage of the wheat stem rust pathogen through somatic hybridization.</title>
        <authorList>
            <person name="Li F."/>
            <person name="Upadhyaya N.M."/>
            <person name="Sperschneider J."/>
            <person name="Matny O."/>
            <person name="Nguyen-Phuc H."/>
            <person name="Mago R."/>
            <person name="Raley C."/>
            <person name="Miller M.E."/>
            <person name="Silverstein K.A.T."/>
            <person name="Henningsen E."/>
            <person name="Hirsch C.D."/>
            <person name="Visser B."/>
            <person name="Pretorius Z.A."/>
            <person name="Steffenson B.J."/>
            <person name="Schwessinger B."/>
            <person name="Dodds P.N."/>
            <person name="Figueroa M."/>
        </authorList>
    </citation>
    <scope>NUCLEOTIDE SEQUENCE [LARGE SCALE GENOMIC DNA]</scope>
    <source>
        <strain evidence="2">21-0</strain>
        <strain evidence="3 5">Ug99</strain>
    </source>
</reference>
<protein>
    <submittedName>
        <fullName evidence="3">Uncharacterized protein</fullName>
    </submittedName>
</protein>
<dbReference type="OrthoDB" id="10268311at2759"/>
<keyword evidence="1" id="KW-0732">Signal</keyword>
<sequence length="128" mass="14272">MQLIQLFQFLMVLVIQRETQAGPFDCTNAGSQGQRHFTKPICVQVLKDTLPLYPGGGGPQKYYHIHQLAAPPSTVPKKFDCTNTDGHQKTACCDAQSAPFLTPRLDIADWIVFCRYPDGRVIPRDQGP</sequence>
<evidence type="ECO:0000313" key="4">
    <source>
        <dbReference type="Proteomes" id="UP000324748"/>
    </source>
</evidence>
<dbReference type="Proteomes" id="UP000325313">
    <property type="component" value="Unassembled WGS sequence"/>
</dbReference>
<accession>A0A5B0M3I4</accession>
<dbReference type="EMBL" id="VSWC01000197">
    <property type="protein sequence ID" value="KAA1064949.1"/>
    <property type="molecule type" value="Genomic_DNA"/>
</dbReference>
<comment type="caution">
    <text evidence="3">The sequence shown here is derived from an EMBL/GenBank/DDBJ whole genome shotgun (WGS) entry which is preliminary data.</text>
</comment>
<feature type="chain" id="PRO_5036366088" evidence="1">
    <location>
        <begin position="22"/>
        <end position="128"/>
    </location>
</feature>